<feature type="chain" id="PRO_5021248175" evidence="8">
    <location>
        <begin position="32"/>
        <end position="694"/>
    </location>
</feature>
<keyword evidence="3" id="KW-0645">Protease</keyword>
<evidence type="ECO:0000313" key="12">
    <source>
        <dbReference type="Proteomes" id="UP000320772"/>
    </source>
</evidence>
<dbReference type="InterPro" id="IPR042089">
    <property type="entry name" value="Peptidase_M13_dom_2"/>
</dbReference>
<dbReference type="EMBL" id="BJLY01000001">
    <property type="protein sequence ID" value="GEB03160.1"/>
    <property type="molecule type" value="Genomic_DNA"/>
</dbReference>
<dbReference type="GO" id="GO:0016485">
    <property type="term" value="P:protein processing"/>
    <property type="evidence" value="ECO:0007669"/>
    <property type="project" value="TreeGrafter"/>
</dbReference>
<evidence type="ECO:0000256" key="8">
    <source>
        <dbReference type="SAM" id="SignalP"/>
    </source>
</evidence>
<feature type="domain" description="Peptidase M13 C-terminal" evidence="9">
    <location>
        <begin position="490"/>
        <end position="691"/>
    </location>
</feature>
<dbReference type="GO" id="GO:0005886">
    <property type="term" value="C:plasma membrane"/>
    <property type="evidence" value="ECO:0007669"/>
    <property type="project" value="TreeGrafter"/>
</dbReference>
<reference evidence="11 12" key="1">
    <citation type="submission" date="2019-06" db="EMBL/GenBank/DDBJ databases">
        <title>Whole genome shotgun sequence of Gluconobacter roseus NBRC 3990.</title>
        <authorList>
            <person name="Hosoyama A."/>
            <person name="Uohara A."/>
            <person name="Ohji S."/>
            <person name="Ichikawa N."/>
        </authorList>
    </citation>
    <scope>NUCLEOTIDE SEQUENCE [LARGE SCALE GENOMIC DNA]</scope>
    <source>
        <strain evidence="11 12">NBRC 3990</strain>
    </source>
</reference>
<keyword evidence="12" id="KW-1185">Reference proteome</keyword>
<dbReference type="STRING" id="586239.AD943_06740"/>
<evidence type="ECO:0000256" key="1">
    <source>
        <dbReference type="ARBA" id="ARBA00001947"/>
    </source>
</evidence>
<dbReference type="SUPFAM" id="SSF55486">
    <property type="entry name" value="Metalloproteases ('zincins'), catalytic domain"/>
    <property type="match status" value="1"/>
</dbReference>
<dbReference type="Gene3D" id="1.10.1380.10">
    <property type="entry name" value="Neutral endopeptidase , domain2"/>
    <property type="match status" value="1"/>
</dbReference>
<dbReference type="Proteomes" id="UP000320772">
    <property type="component" value="Unassembled WGS sequence"/>
</dbReference>
<evidence type="ECO:0000259" key="9">
    <source>
        <dbReference type="Pfam" id="PF01431"/>
    </source>
</evidence>
<dbReference type="InterPro" id="IPR024079">
    <property type="entry name" value="MetalloPept_cat_dom_sf"/>
</dbReference>
<dbReference type="InterPro" id="IPR000718">
    <property type="entry name" value="Peptidase_M13"/>
</dbReference>
<keyword evidence="4" id="KW-0479">Metal-binding</keyword>
<organism evidence="11 12">
    <name type="scientific">Gluconobacter roseus NBRC 3990</name>
    <dbReference type="NCBI Taxonomy" id="1307950"/>
    <lineage>
        <taxon>Bacteria</taxon>
        <taxon>Pseudomonadati</taxon>
        <taxon>Pseudomonadota</taxon>
        <taxon>Alphaproteobacteria</taxon>
        <taxon>Acetobacterales</taxon>
        <taxon>Acetobacteraceae</taxon>
        <taxon>Gluconobacter</taxon>
    </lineage>
</organism>
<proteinExistence type="inferred from homology"/>
<dbReference type="GO" id="GO:0046872">
    <property type="term" value="F:metal ion binding"/>
    <property type="evidence" value="ECO:0007669"/>
    <property type="project" value="UniProtKB-KW"/>
</dbReference>
<keyword evidence="7 11" id="KW-0482">Metalloprotease</keyword>
<dbReference type="GO" id="GO:0004222">
    <property type="term" value="F:metalloendopeptidase activity"/>
    <property type="evidence" value="ECO:0007669"/>
    <property type="project" value="InterPro"/>
</dbReference>
<comment type="similarity">
    <text evidence="2">Belongs to the peptidase M13 family.</text>
</comment>
<comment type="cofactor">
    <cofactor evidence="1">
        <name>Zn(2+)</name>
        <dbReference type="ChEBI" id="CHEBI:29105"/>
    </cofactor>
</comment>
<comment type="caution">
    <text evidence="11">The sequence shown here is derived from an EMBL/GenBank/DDBJ whole genome shotgun (WGS) entry which is preliminary data.</text>
</comment>
<keyword evidence="6" id="KW-0862">Zinc</keyword>
<dbReference type="Pfam" id="PF01431">
    <property type="entry name" value="Peptidase_M13"/>
    <property type="match status" value="1"/>
</dbReference>
<evidence type="ECO:0000256" key="4">
    <source>
        <dbReference type="ARBA" id="ARBA00022723"/>
    </source>
</evidence>
<evidence type="ECO:0000256" key="3">
    <source>
        <dbReference type="ARBA" id="ARBA00022670"/>
    </source>
</evidence>
<dbReference type="AlphaFoldDB" id="A0A4Y3M1K0"/>
<dbReference type="PROSITE" id="PS51885">
    <property type="entry name" value="NEPRILYSIN"/>
    <property type="match status" value="1"/>
</dbReference>
<evidence type="ECO:0000313" key="11">
    <source>
        <dbReference type="EMBL" id="GEB03160.1"/>
    </source>
</evidence>
<keyword evidence="5" id="KW-0378">Hydrolase</keyword>
<dbReference type="Pfam" id="PF05649">
    <property type="entry name" value="Peptidase_M13_N"/>
    <property type="match status" value="1"/>
</dbReference>
<name>A0A4Y3M1K0_9PROT</name>
<evidence type="ECO:0000256" key="7">
    <source>
        <dbReference type="ARBA" id="ARBA00023049"/>
    </source>
</evidence>
<accession>A0A4Y3M1K0</accession>
<feature type="signal peptide" evidence="8">
    <location>
        <begin position="1"/>
        <end position="31"/>
    </location>
</feature>
<evidence type="ECO:0000256" key="2">
    <source>
        <dbReference type="ARBA" id="ARBA00007357"/>
    </source>
</evidence>
<keyword evidence="8" id="KW-0732">Signal</keyword>
<sequence>MKQFLTSRHALKQGASLLALVAGLTVSGAQAAGYNAGWGFDEAGMNRAVQPGDNFFEYANGTYLKNLKIPGDMSSYGPFRILYELSLSRQKTILDEAAKKSVDQPTDDMGKIGTYYASFLDQKAVDRLGARPLATDLEKIRNVNDGKGLATAFGSSLKSMAFTTFQIGVEQDQKDPEHYMLMLDQGMSIGVGGGLGLPDTSYYTNPKLADKKKAYQAYIAKMLTLEGWPDAEKNAQAVVDLETALAKVEVPRDQTRDPLKTYNPMPVSELQKLAPDFDWSAFLISAGLPAEGLENRKIDVREPAGIKAMATVLKGADIGTLRAWLAFHLGDNAAAYLSSTFYDASFDFNSHTLSGVAQQSPRWKRAVRVTNGALGWALGREYVARYFPPSAQAQITSLVQEVKASFHERLEYNSWMDEPTRKAALNKLDHFALQVGYPKKWWDYSKLDIRKGDVYGNAVRGVAFNWQHDLDKLDKPVDRDEWGMTPQTVNAYNDPTMNEIVFPAAILQPPFFDPKGDVAVNYGAIGGVIGHEMSHGFDDQGRHYDEHGRLNDWWTKASTDAFQKLADRLGAQYDAQEVLPGAHVNGKMTMGENIADSGGLNLGLQAYHDSLHGKPAPVVHGLTGDQRVFLGWAQVWREKDRPDALRQQMLSNEHAPAITRVNIPAHNIDAWYEAFGVKPGQKLYLAPDQRVKIW</sequence>
<evidence type="ECO:0000259" key="10">
    <source>
        <dbReference type="Pfam" id="PF05649"/>
    </source>
</evidence>
<dbReference type="PANTHER" id="PTHR11733:SF167">
    <property type="entry name" value="FI17812P1-RELATED"/>
    <property type="match status" value="1"/>
</dbReference>
<dbReference type="InterPro" id="IPR018497">
    <property type="entry name" value="Peptidase_M13_C"/>
</dbReference>
<dbReference type="InterPro" id="IPR008753">
    <property type="entry name" value="Peptidase_M13_N"/>
</dbReference>
<gene>
    <name evidence="11" type="ORF">GRO01_07360</name>
</gene>
<evidence type="ECO:0000256" key="6">
    <source>
        <dbReference type="ARBA" id="ARBA00022833"/>
    </source>
</evidence>
<dbReference type="PANTHER" id="PTHR11733">
    <property type="entry name" value="ZINC METALLOPROTEASE FAMILY M13 NEPRILYSIN-RELATED"/>
    <property type="match status" value="1"/>
</dbReference>
<dbReference type="Gene3D" id="3.40.390.10">
    <property type="entry name" value="Collagenase (Catalytic Domain)"/>
    <property type="match status" value="1"/>
</dbReference>
<dbReference type="CDD" id="cd08662">
    <property type="entry name" value="M13"/>
    <property type="match status" value="1"/>
</dbReference>
<dbReference type="PRINTS" id="PR00786">
    <property type="entry name" value="NEPRILYSIN"/>
</dbReference>
<protein>
    <submittedName>
        <fullName evidence="11">Zinc metalloprotease</fullName>
    </submittedName>
</protein>
<evidence type="ECO:0000256" key="5">
    <source>
        <dbReference type="ARBA" id="ARBA00022801"/>
    </source>
</evidence>
<feature type="domain" description="Peptidase M13 N-terminal" evidence="10">
    <location>
        <begin position="51"/>
        <end position="438"/>
    </location>
</feature>